<feature type="domain" description="Leucine-rich repeat-containing N-terminal plant-type" evidence="14">
    <location>
        <begin position="26"/>
        <end position="65"/>
    </location>
</feature>
<evidence type="ECO:0000256" key="6">
    <source>
        <dbReference type="ARBA" id="ARBA00022729"/>
    </source>
</evidence>
<dbReference type="InterPro" id="IPR001611">
    <property type="entry name" value="Leu-rich_rpt"/>
</dbReference>
<evidence type="ECO:0000256" key="9">
    <source>
        <dbReference type="ARBA" id="ARBA00023136"/>
    </source>
</evidence>
<dbReference type="PROSITE" id="PS51450">
    <property type="entry name" value="LRR"/>
    <property type="match status" value="1"/>
</dbReference>
<evidence type="ECO:0000256" key="8">
    <source>
        <dbReference type="ARBA" id="ARBA00022989"/>
    </source>
</evidence>
<evidence type="ECO:0000256" key="13">
    <source>
        <dbReference type="SAM" id="SignalP"/>
    </source>
</evidence>
<evidence type="ECO:0000256" key="10">
    <source>
        <dbReference type="ARBA" id="ARBA00023170"/>
    </source>
</evidence>
<protein>
    <recommendedName>
        <fullName evidence="14">Leucine-rich repeat-containing N-terminal plant-type domain-containing protein</fullName>
    </recommendedName>
</protein>
<evidence type="ECO:0000256" key="3">
    <source>
        <dbReference type="ARBA" id="ARBA00022475"/>
    </source>
</evidence>
<evidence type="ECO:0000256" key="4">
    <source>
        <dbReference type="ARBA" id="ARBA00022614"/>
    </source>
</evidence>
<dbReference type="Pfam" id="PF13516">
    <property type="entry name" value="LRR_6"/>
    <property type="match status" value="1"/>
</dbReference>
<dbReference type="InterPro" id="IPR013210">
    <property type="entry name" value="LRR_N_plant-typ"/>
</dbReference>
<dbReference type="Gene3D" id="3.80.10.10">
    <property type="entry name" value="Ribonuclease Inhibitor"/>
    <property type="match status" value="4"/>
</dbReference>
<dbReference type="FunFam" id="3.80.10.10:FF:000041">
    <property type="entry name" value="LRR receptor-like serine/threonine-protein kinase ERECTA"/>
    <property type="match status" value="3"/>
</dbReference>
<dbReference type="PRINTS" id="PR00019">
    <property type="entry name" value="LEURICHRPT"/>
</dbReference>
<dbReference type="InterPro" id="IPR003591">
    <property type="entry name" value="Leu-rich_rpt_typical-subtyp"/>
</dbReference>
<dbReference type="PANTHER" id="PTHR48062:SF37">
    <property type="entry name" value="LRR RECEPTOR-LIKE SERINE_THREONINE-PROTEIN KINASE FLS2"/>
    <property type="match status" value="1"/>
</dbReference>
<dbReference type="EMBL" id="BPVZ01000053">
    <property type="protein sequence ID" value="GKV19694.1"/>
    <property type="molecule type" value="Genomic_DNA"/>
</dbReference>
<dbReference type="SMART" id="SM00369">
    <property type="entry name" value="LRR_TYP"/>
    <property type="match status" value="9"/>
</dbReference>
<evidence type="ECO:0000256" key="5">
    <source>
        <dbReference type="ARBA" id="ARBA00022692"/>
    </source>
</evidence>
<dbReference type="InterPro" id="IPR032675">
    <property type="entry name" value="LRR_dom_sf"/>
</dbReference>
<dbReference type="Pfam" id="PF08263">
    <property type="entry name" value="LRRNT_2"/>
    <property type="match status" value="1"/>
</dbReference>
<evidence type="ECO:0000256" key="11">
    <source>
        <dbReference type="ARBA" id="ARBA00023180"/>
    </source>
</evidence>
<keyword evidence="10" id="KW-0675">Receptor</keyword>
<keyword evidence="5 12" id="KW-0812">Transmembrane</keyword>
<keyword evidence="8 12" id="KW-1133">Transmembrane helix</keyword>
<evidence type="ECO:0000256" key="7">
    <source>
        <dbReference type="ARBA" id="ARBA00022737"/>
    </source>
</evidence>
<comment type="caution">
    <text evidence="15">The sequence shown here is derived from an EMBL/GenBank/DDBJ whole genome shotgun (WGS) entry which is preliminary data.</text>
</comment>
<reference evidence="15 16" key="1">
    <citation type="journal article" date="2021" name="Commun. Biol.">
        <title>The genome of Shorea leprosula (Dipterocarpaceae) highlights the ecological relevance of drought in aseasonal tropical rainforests.</title>
        <authorList>
            <person name="Ng K.K.S."/>
            <person name="Kobayashi M.J."/>
            <person name="Fawcett J.A."/>
            <person name="Hatakeyama M."/>
            <person name="Paape T."/>
            <person name="Ng C.H."/>
            <person name="Ang C.C."/>
            <person name="Tnah L.H."/>
            <person name="Lee C.T."/>
            <person name="Nishiyama T."/>
            <person name="Sese J."/>
            <person name="O'Brien M.J."/>
            <person name="Copetti D."/>
            <person name="Mohd Noor M.I."/>
            <person name="Ong R.C."/>
            <person name="Putra M."/>
            <person name="Sireger I.Z."/>
            <person name="Indrioko S."/>
            <person name="Kosugi Y."/>
            <person name="Izuno A."/>
            <person name="Isagi Y."/>
            <person name="Lee S.L."/>
            <person name="Shimizu K.K."/>
        </authorList>
    </citation>
    <scope>NUCLEOTIDE SEQUENCE [LARGE SCALE GENOMIC DNA]</scope>
    <source>
        <strain evidence="15">214</strain>
    </source>
</reference>
<keyword evidence="3" id="KW-1003">Cell membrane</keyword>
<dbReference type="PANTHER" id="PTHR48062">
    <property type="entry name" value="RECEPTOR-LIKE PROTEIN 14"/>
    <property type="match status" value="1"/>
</dbReference>
<feature type="signal peptide" evidence="13">
    <location>
        <begin position="1"/>
        <end position="22"/>
    </location>
</feature>
<sequence length="1030" mass="116205">MGLKYWLCTVLIPLLIQCWCCGGCLEQERTALLQLKVFFNGRPLRNWGRGDHNSDCCQWERVECNPSTGRVIALYLNSTRAGLYNSRPYWYLNTSLFLPFEELKGLYLPENSIADCIENEGFDRLSEKLTNLEILDLSENFFNNSILSSLSELMSLKSLNLSWNNINTSNHINEFDALSNLEELDMSYNMLNQFVAATKANTSFNKLKSLHLGGYYYDYNDDYDQYNDSGVQLQQLSLVAFPSLKTLSLSENNINKTMLNQNLHVLSNLEELFLYNSHLDNNFLQRIGVFTFLKSISLEGCGLTGTLPTQGWCDLKNLKEFNLRRNELSGILPSCLGNLTSLRLLDISQNQFIGNVASSPLTHLTLLRYLSISNNHFQVPDSFKSFANHSNLKVFLGDFNQLVSEHDHAQTRVSKFQPSIFSLSNCRAKEQLIKPPSFLYNQYDLKLVDLSFNKFGGALPYWLFENNTRLQVFLVTNNSFLGLFLLPSHPNLDVLGIDISNNQIQGQIPSNISLVFPFVEKLLLSGNALKGKIPKWLGGMNSLQILDLSNNQFFGSMPDQLAMGNSLYSLKLSNNNLSGKIATTIFNSQSLQYLYLDGNNLEGEIPQLSSSSFLEVLDISNNHLSGNLPRWIRNFTQLGSLVLSNNYFEGSIPKEFCYNTALQFLDLSKNNLSGSLPSCSNPLNIAHLYLSKNRLNGSLTHSFCNISSLVILDLRQNDLTGGIPKWIGNFSKLSILLLKDNHFFGKIPIEVCELEQLSMIDLSHNQLSSSIPSCLSHLTLKPSRPGYFFEGDLSTIITFFELKDQSFKNWENTTMMVEVVDEVAIVFSIRISHAKDEVEFTTKRSLYTFEGHILNYMSGIDLSCNKLTGLIPPEMGNLSEIHSLNLSHNNLTGPIPSTFSSLRQIESLDLSFNDLNGEIPSQLIELNSLEVFSVAHNNLSGTIPYGKAQFGTFEKSSYEGNPLLCGPPLDKSCKETNSQPKVPDSLDEEKECSSIDMDIFYISFMVTYVIVLLSIVAVLHINPRWQRTWF</sequence>
<dbReference type="FunFam" id="3.80.10.10:FF:000213">
    <property type="entry name" value="Tyrosine-sulfated glycopeptide receptor 1"/>
    <property type="match status" value="1"/>
</dbReference>
<feature type="transmembrane region" description="Helical" evidence="12">
    <location>
        <begin position="999"/>
        <end position="1021"/>
    </location>
</feature>
<keyword evidence="7" id="KW-0677">Repeat</keyword>
<dbReference type="GO" id="GO:0005886">
    <property type="term" value="C:plasma membrane"/>
    <property type="evidence" value="ECO:0007669"/>
    <property type="project" value="UniProtKB-SubCell"/>
</dbReference>
<comment type="subcellular location">
    <subcellularLocation>
        <location evidence="1">Cell membrane</location>
        <topology evidence="1">Single-pass type I membrane protein</topology>
    </subcellularLocation>
</comment>
<gene>
    <name evidence="15" type="ORF">SLEP1_g29921</name>
</gene>
<dbReference type="AlphaFoldDB" id="A0AAV5K769"/>
<dbReference type="InterPro" id="IPR051502">
    <property type="entry name" value="RLP_Defense_Trigger"/>
</dbReference>
<evidence type="ECO:0000256" key="12">
    <source>
        <dbReference type="SAM" id="Phobius"/>
    </source>
</evidence>
<evidence type="ECO:0000313" key="16">
    <source>
        <dbReference type="Proteomes" id="UP001054252"/>
    </source>
</evidence>
<keyword evidence="11" id="KW-0325">Glycoprotein</keyword>
<evidence type="ECO:0000259" key="14">
    <source>
        <dbReference type="Pfam" id="PF08263"/>
    </source>
</evidence>
<evidence type="ECO:0000256" key="2">
    <source>
        <dbReference type="ARBA" id="ARBA00009592"/>
    </source>
</evidence>
<dbReference type="Pfam" id="PF13855">
    <property type="entry name" value="LRR_8"/>
    <property type="match status" value="2"/>
</dbReference>
<proteinExistence type="inferred from homology"/>
<evidence type="ECO:0000313" key="15">
    <source>
        <dbReference type="EMBL" id="GKV19694.1"/>
    </source>
</evidence>
<evidence type="ECO:0000256" key="1">
    <source>
        <dbReference type="ARBA" id="ARBA00004251"/>
    </source>
</evidence>
<keyword evidence="4" id="KW-0433">Leucine-rich repeat</keyword>
<dbReference type="Proteomes" id="UP001054252">
    <property type="component" value="Unassembled WGS sequence"/>
</dbReference>
<keyword evidence="6 13" id="KW-0732">Signal</keyword>
<keyword evidence="9 12" id="KW-0472">Membrane</keyword>
<dbReference type="SUPFAM" id="SSF52058">
    <property type="entry name" value="L domain-like"/>
    <property type="match status" value="4"/>
</dbReference>
<dbReference type="Pfam" id="PF00560">
    <property type="entry name" value="LRR_1"/>
    <property type="match status" value="7"/>
</dbReference>
<keyword evidence="16" id="KW-1185">Reference proteome</keyword>
<feature type="chain" id="PRO_5043439439" description="Leucine-rich repeat-containing N-terminal plant-type domain-containing protein" evidence="13">
    <location>
        <begin position="23"/>
        <end position="1030"/>
    </location>
</feature>
<comment type="similarity">
    <text evidence="2">Belongs to the RLP family.</text>
</comment>
<name>A0AAV5K769_9ROSI</name>
<organism evidence="15 16">
    <name type="scientific">Rubroshorea leprosula</name>
    <dbReference type="NCBI Taxonomy" id="152421"/>
    <lineage>
        <taxon>Eukaryota</taxon>
        <taxon>Viridiplantae</taxon>
        <taxon>Streptophyta</taxon>
        <taxon>Embryophyta</taxon>
        <taxon>Tracheophyta</taxon>
        <taxon>Spermatophyta</taxon>
        <taxon>Magnoliopsida</taxon>
        <taxon>eudicotyledons</taxon>
        <taxon>Gunneridae</taxon>
        <taxon>Pentapetalae</taxon>
        <taxon>rosids</taxon>
        <taxon>malvids</taxon>
        <taxon>Malvales</taxon>
        <taxon>Dipterocarpaceae</taxon>
        <taxon>Rubroshorea</taxon>
    </lineage>
</organism>
<dbReference type="SMART" id="SM00365">
    <property type="entry name" value="LRR_SD22"/>
    <property type="match status" value="7"/>
</dbReference>
<accession>A0AAV5K769</accession>